<protein>
    <submittedName>
        <fullName evidence="2">Uncharacterized protein</fullName>
    </submittedName>
</protein>
<gene>
    <name evidence="2" type="ORF">F7732_03495</name>
</gene>
<dbReference type="OrthoDB" id="1808939at2"/>
<evidence type="ECO:0000313" key="2">
    <source>
        <dbReference type="EMBL" id="KAB2335647.1"/>
    </source>
</evidence>
<reference evidence="2 3" key="1">
    <citation type="journal article" date="2014" name="Arch. Microbiol.">
        <title>Bacillus mesophilum sp. nov., strain IITR-54T, a novel 4-chlorobiphenyl dechlorinating bacterium.</title>
        <authorList>
            <person name="Manickam N."/>
            <person name="Singh N.K."/>
            <person name="Bajaj A."/>
            <person name="Kumar R.M."/>
            <person name="Kaur G."/>
            <person name="Kaur N."/>
            <person name="Bala M."/>
            <person name="Kumar A."/>
            <person name="Mayilraj S."/>
        </authorList>
    </citation>
    <scope>NUCLEOTIDE SEQUENCE [LARGE SCALE GENOMIC DNA]</scope>
    <source>
        <strain evidence="2 3">IITR-54</strain>
    </source>
</reference>
<dbReference type="Proteomes" id="UP000441354">
    <property type="component" value="Unassembled WGS sequence"/>
</dbReference>
<keyword evidence="1" id="KW-0812">Transmembrane</keyword>
<keyword evidence="3" id="KW-1185">Reference proteome</keyword>
<dbReference type="EMBL" id="WBOT01000001">
    <property type="protein sequence ID" value="KAB2335647.1"/>
    <property type="molecule type" value="Genomic_DNA"/>
</dbReference>
<accession>A0A7V7RRN5</accession>
<evidence type="ECO:0000313" key="3">
    <source>
        <dbReference type="Proteomes" id="UP000441354"/>
    </source>
</evidence>
<dbReference type="RefSeq" id="WP_151572262.1">
    <property type="nucleotide sequence ID" value="NZ_WBOT01000001.1"/>
</dbReference>
<dbReference type="AlphaFoldDB" id="A0A7V7RRN5"/>
<evidence type="ECO:0000256" key="1">
    <source>
        <dbReference type="SAM" id="Phobius"/>
    </source>
</evidence>
<feature type="transmembrane region" description="Helical" evidence="1">
    <location>
        <begin position="7"/>
        <end position="26"/>
    </location>
</feature>
<keyword evidence="1" id="KW-0472">Membrane</keyword>
<feature type="transmembrane region" description="Helical" evidence="1">
    <location>
        <begin position="32"/>
        <end position="54"/>
    </location>
</feature>
<organism evidence="2 3">
    <name type="scientific">Bacillus mesophilum</name>
    <dbReference type="NCBI Taxonomy" id="1071718"/>
    <lineage>
        <taxon>Bacteria</taxon>
        <taxon>Bacillati</taxon>
        <taxon>Bacillota</taxon>
        <taxon>Bacilli</taxon>
        <taxon>Bacillales</taxon>
        <taxon>Bacillaceae</taxon>
        <taxon>Bacillus</taxon>
    </lineage>
</organism>
<proteinExistence type="predicted"/>
<comment type="caution">
    <text evidence="2">The sequence shown here is derived from an EMBL/GenBank/DDBJ whole genome shotgun (WGS) entry which is preliminary data.</text>
</comment>
<sequence length="60" mass="7026">MKSRELKWALAILVIVLLGYFLPYTVLTNVQAWYGSFFLWTVLAVIIIVINYFLSKNWGE</sequence>
<name>A0A7V7RRN5_9BACI</name>
<keyword evidence="1" id="KW-1133">Transmembrane helix</keyword>